<protein>
    <submittedName>
        <fullName evidence="1">Heme-binding protein</fullName>
    </submittedName>
</protein>
<reference evidence="1 2" key="1">
    <citation type="submission" date="2024-02" db="EMBL/GenBank/DDBJ databases">
        <title>Complete genome sequence of Pelagibacterium nitratireducens ZH15.</title>
        <authorList>
            <person name="Zhao L.H."/>
        </authorList>
    </citation>
    <scope>NUCLEOTIDE SEQUENCE [LARGE SCALE GENOMIC DNA]</scope>
    <source>
        <strain evidence="1 2">ZH15</strain>
    </source>
</reference>
<keyword evidence="2" id="KW-1185">Reference proteome</keyword>
<dbReference type="Pfam" id="PF03928">
    <property type="entry name" value="HbpS-like"/>
    <property type="match status" value="1"/>
</dbReference>
<name>A0ABZ2I5I3_9HYPH</name>
<dbReference type="RefSeq" id="WP_338607817.1">
    <property type="nucleotide sequence ID" value="NZ_CP146275.1"/>
</dbReference>
<gene>
    <name evidence="1" type="ORF">V6617_15490</name>
</gene>
<dbReference type="InterPro" id="IPR038084">
    <property type="entry name" value="PduO/GlcC-like_sf"/>
</dbReference>
<dbReference type="Gene3D" id="3.30.450.150">
    <property type="entry name" value="Haem-degrading domain"/>
    <property type="match status" value="1"/>
</dbReference>
<organism evidence="1 2">
    <name type="scientific">Pelagibacterium nitratireducens</name>
    <dbReference type="NCBI Taxonomy" id="1046114"/>
    <lineage>
        <taxon>Bacteria</taxon>
        <taxon>Pseudomonadati</taxon>
        <taxon>Pseudomonadota</taxon>
        <taxon>Alphaproteobacteria</taxon>
        <taxon>Hyphomicrobiales</taxon>
        <taxon>Devosiaceae</taxon>
        <taxon>Pelagibacterium</taxon>
    </lineage>
</organism>
<dbReference type="Proteomes" id="UP001369958">
    <property type="component" value="Chromosome"/>
</dbReference>
<dbReference type="InterPro" id="IPR005624">
    <property type="entry name" value="PduO/GlcC-like"/>
</dbReference>
<evidence type="ECO:0000313" key="1">
    <source>
        <dbReference type="EMBL" id="WWT32392.1"/>
    </source>
</evidence>
<accession>A0ABZ2I5I3</accession>
<sequence>MERRALTCAQAEAIAKAAMAGAREKGFELAIAIVDDGGWSNVQMRMDGAFPAAVDAALAKARSAALFRRPTSDFSRRVKEGMPLAHLPHVTPLGGGVLLERDGVFFGAMGLSGAREDTETELAERIAAEFAAGRIVQT</sequence>
<dbReference type="EMBL" id="CP146275">
    <property type="protein sequence ID" value="WWT32392.1"/>
    <property type="molecule type" value="Genomic_DNA"/>
</dbReference>
<dbReference type="PANTHER" id="PTHR34309">
    <property type="entry name" value="SLR1406 PROTEIN"/>
    <property type="match status" value="1"/>
</dbReference>
<dbReference type="InterPro" id="IPR052517">
    <property type="entry name" value="GlcG_carb_metab_protein"/>
</dbReference>
<evidence type="ECO:0000313" key="2">
    <source>
        <dbReference type="Proteomes" id="UP001369958"/>
    </source>
</evidence>
<dbReference type="SUPFAM" id="SSF143744">
    <property type="entry name" value="GlcG-like"/>
    <property type="match status" value="1"/>
</dbReference>
<proteinExistence type="predicted"/>
<dbReference type="PANTHER" id="PTHR34309:SF1">
    <property type="entry name" value="PROTEIN GLCG"/>
    <property type="match status" value="1"/>
</dbReference>